<dbReference type="AlphaFoldDB" id="A0A937G377"/>
<keyword evidence="3" id="KW-1185">Reference proteome</keyword>
<protein>
    <submittedName>
        <fullName evidence="2">YfiR family protein</fullName>
    </submittedName>
</protein>
<keyword evidence="1" id="KW-0472">Membrane</keyword>
<dbReference type="Proteomes" id="UP000614216">
    <property type="component" value="Unassembled WGS sequence"/>
</dbReference>
<evidence type="ECO:0000313" key="2">
    <source>
        <dbReference type="EMBL" id="MBL6449436.1"/>
    </source>
</evidence>
<evidence type="ECO:0000256" key="1">
    <source>
        <dbReference type="SAM" id="Phobius"/>
    </source>
</evidence>
<gene>
    <name evidence="2" type="ORF">JMN32_24200</name>
</gene>
<organism evidence="2 3">
    <name type="scientific">Fulvivirga marina</name>
    <dbReference type="NCBI Taxonomy" id="2494733"/>
    <lineage>
        <taxon>Bacteria</taxon>
        <taxon>Pseudomonadati</taxon>
        <taxon>Bacteroidota</taxon>
        <taxon>Cytophagia</taxon>
        <taxon>Cytophagales</taxon>
        <taxon>Fulvivirgaceae</taxon>
        <taxon>Fulvivirga</taxon>
    </lineage>
</organism>
<dbReference type="InterPro" id="IPR025293">
    <property type="entry name" value="YfiR/HmsC-like"/>
</dbReference>
<keyword evidence="1" id="KW-1133">Transmembrane helix</keyword>
<proteinExistence type="predicted"/>
<name>A0A937G377_9BACT</name>
<reference evidence="2" key="1">
    <citation type="submission" date="2021-01" db="EMBL/GenBank/DDBJ databases">
        <title>Fulvivirga kasyanovii gen. nov., sp nov., a novel member of the phylum Bacteroidetes isolated from seawater in a mussel farm.</title>
        <authorList>
            <person name="Zhao L.-H."/>
            <person name="Wang Z.-J."/>
        </authorList>
    </citation>
    <scope>NUCLEOTIDE SEQUENCE</scope>
    <source>
        <strain evidence="2">29W222</strain>
    </source>
</reference>
<dbReference type="RefSeq" id="WP_202858960.1">
    <property type="nucleotide sequence ID" value="NZ_JAEUGD010000066.1"/>
</dbReference>
<keyword evidence="1" id="KW-0812">Transmembrane</keyword>
<comment type="caution">
    <text evidence="2">The sequence shown here is derived from an EMBL/GenBank/DDBJ whole genome shotgun (WGS) entry which is preliminary data.</text>
</comment>
<evidence type="ECO:0000313" key="3">
    <source>
        <dbReference type="Proteomes" id="UP000614216"/>
    </source>
</evidence>
<feature type="transmembrane region" description="Helical" evidence="1">
    <location>
        <begin position="6"/>
        <end position="28"/>
    </location>
</feature>
<accession>A0A937G377</accession>
<dbReference type="Pfam" id="PF13689">
    <property type="entry name" value="DUF4154"/>
    <property type="match status" value="1"/>
</dbReference>
<dbReference type="EMBL" id="JAEUGD010000066">
    <property type="protein sequence ID" value="MBL6449436.1"/>
    <property type="molecule type" value="Genomic_DNA"/>
</dbReference>
<sequence length="179" mass="20252">MKSTQTSFSIYMTLILFVMASINANALTKKERNTKEDRVKGLVIFSMIKYVQWPEANKELIIGILSDDKEMIDLFNEMASSRSNSHKRIIVRSFSTLGEATQHSNILFIPNENSAMFEAYTKDIQNVLIITEKEGLCQHGSAINLITVNGKLRFEINRKAVEQSTLKVSSKLTEMGIEV</sequence>